<keyword evidence="1" id="KW-1133">Transmembrane helix</keyword>
<reference evidence="2" key="1">
    <citation type="submission" date="2021-02" db="EMBL/GenBank/DDBJ databases">
        <authorList>
            <person name="Nowell W R."/>
        </authorList>
    </citation>
    <scope>NUCLEOTIDE SEQUENCE</scope>
</reference>
<organism evidence="2 3">
    <name type="scientific">Adineta steineri</name>
    <dbReference type="NCBI Taxonomy" id="433720"/>
    <lineage>
        <taxon>Eukaryota</taxon>
        <taxon>Metazoa</taxon>
        <taxon>Spiralia</taxon>
        <taxon>Gnathifera</taxon>
        <taxon>Rotifera</taxon>
        <taxon>Eurotatoria</taxon>
        <taxon>Bdelloidea</taxon>
        <taxon>Adinetida</taxon>
        <taxon>Adinetidae</taxon>
        <taxon>Adineta</taxon>
    </lineage>
</organism>
<comment type="caution">
    <text evidence="2">The sequence shown here is derived from an EMBL/GenBank/DDBJ whole genome shotgun (WGS) entry which is preliminary data.</text>
</comment>
<accession>A0A820D4K8</accession>
<feature type="transmembrane region" description="Helical" evidence="1">
    <location>
        <begin position="167"/>
        <end position="184"/>
    </location>
</feature>
<feature type="non-terminal residue" evidence="2">
    <location>
        <position position="1"/>
    </location>
</feature>
<dbReference type="Proteomes" id="UP000663868">
    <property type="component" value="Unassembled WGS sequence"/>
</dbReference>
<feature type="transmembrane region" description="Helical" evidence="1">
    <location>
        <begin position="131"/>
        <end position="155"/>
    </location>
</feature>
<evidence type="ECO:0000313" key="3">
    <source>
        <dbReference type="Proteomes" id="UP000663868"/>
    </source>
</evidence>
<evidence type="ECO:0000256" key="1">
    <source>
        <dbReference type="SAM" id="Phobius"/>
    </source>
</evidence>
<protein>
    <submittedName>
        <fullName evidence="2">Uncharacterized protein</fullName>
    </submittedName>
</protein>
<dbReference type="EMBL" id="CAJOBB010009355">
    <property type="protein sequence ID" value="CAF4226392.1"/>
    <property type="molecule type" value="Genomic_DNA"/>
</dbReference>
<keyword evidence="1" id="KW-0812">Transmembrane</keyword>
<dbReference type="AlphaFoldDB" id="A0A820D4K8"/>
<proteinExistence type="predicted"/>
<name>A0A820D4K8_9BILA</name>
<evidence type="ECO:0000313" key="2">
    <source>
        <dbReference type="EMBL" id="CAF4226392.1"/>
    </source>
</evidence>
<sequence length="254" mass="28697">MAQSSDIDNILKKLNDGKFIANVLKQFKYAIGQMNSIGRHAFHEYDELVEKINQFKKALLNYVLDSITHLEVLKDNFIEEEYQQDSNLNKANFIKSTLDNIDKTVLKEYLTECIDLIDLVTKLKEKYGGKLFLVQYIILNLVSSATLGAGLGCIIGNYLPCTLPNEAVGAVAGGAFIGLIFIIYKVSANWKQWKDDIENVRITLSNIKIQLEIIRNQLENTDNWLGLEAYVLTTYDAFLNLKQIVSSSDSKKSS</sequence>
<gene>
    <name evidence="2" type="ORF">KXQ929_LOCUS41486</name>
</gene>
<keyword evidence="1" id="KW-0472">Membrane</keyword>